<proteinExistence type="predicted"/>
<dbReference type="Proteomes" id="UP000305539">
    <property type="component" value="Unassembled WGS sequence"/>
</dbReference>
<dbReference type="AlphaFoldDB" id="A0A4U1I500"/>
<reference evidence="1 2" key="1">
    <citation type="submission" date="2019-04" db="EMBL/GenBank/DDBJ databases">
        <title>Trinickia sp. 7GSK02, isolated from subtropical forest soil.</title>
        <authorList>
            <person name="Gao Z.-H."/>
            <person name="Qiu L.-H."/>
        </authorList>
    </citation>
    <scope>NUCLEOTIDE SEQUENCE [LARGE SCALE GENOMIC DNA]</scope>
    <source>
        <strain evidence="1 2">7GSK02</strain>
    </source>
</reference>
<organism evidence="1 2">
    <name type="scientific">Trinickia terrae</name>
    <dbReference type="NCBI Taxonomy" id="2571161"/>
    <lineage>
        <taxon>Bacteria</taxon>
        <taxon>Pseudomonadati</taxon>
        <taxon>Pseudomonadota</taxon>
        <taxon>Betaproteobacteria</taxon>
        <taxon>Burkholderiales</taxon>
        <taxon>Burkholderiaceae</taxon>
        <taxon>Trinickia</taxon>
    </lineage>
</organism>
<protein>
    <submittedName>
        <fullName evidence="1">Uncharacterized protein</fullName>
    </submittedName>
</protein>
<keyword evidence="2" id="KW-1185">Reference proteome</keyword>
<gene>
    <name evidence="1" type="ORF">FAZ69_14615</name>
</gene>
<dbReference type="EMBL" id="SWJE01000007">
    <property type="protein sequence ID" value="TKC88374.1"/>
    <property type="molecule type" value="Genomic_DNA"/>
</dbReference>
<name>A0A4U1I500_9BURK</name>
<evidence type="ECO:0000313" key="2">
    <source>
        <dbReference type="Proteomes" id="UP000305539"/>
    </source>
</evidence>
<comment type="caution">
    <text evidence="1">The sequence shown here is derived from an EMBL/GenBank/DDBJ whole genome shotgun (WGS) entry which is preliminary data.</text>
</comment>
<evidence type="ECO:0000313" key="1">
    <source>
        <dbReference type="EMBL" id="TKC88374.1"/>
    </source>
</evidence>
<accession>A0A4U1I500</accession>
<dbReference type="RefSeq" id="WP_136895673.1">
    <property type="nucleotide sequence ID" value="NZ_SWJE01000007.1"/>
</dbReference>
<dbReference type="OrthoDB" id="9010714at2"/>
<sequence>MNRDYLFYLKPPKAGPYSLDDLGDAPAPIGSCEDIKQNLASFFPAISWCESRHVPGAWFGTGPSEFQFTSEPDGQVLSFMASQIEARQVRRLVRELNLIALEVQHDVVFA</sequence>